<dbReference type="InterPro" id="IPR056884">
    <property type="entry name" value="NPHP3-like_N"/>
</dbReference>
<dbReference type="Pfam" id="PF24883">
    <property type="entry name" value="NPHP3_N"/>
    <property type="match status" value="1"/>
</dbReference>
<dbReference type="Gene3D" id="3.40.50.300">
    <property type="entry name" value="P-loop containing nucleotide triphosphate hydrolases"/>
    <property type="match status" value="1"/>
</dbReference>
<feature type="domain" description="Nephrocystin 3-like N-terminal" evidence="3">
    <location>
        <begin position="250"/>
        <end position="426"/>
    </location>
</feature>
<evidence type="ECO:0000256" key="2">
    <source>
        <dbReference type="SAM" id="MobiDB-lite"/>
    </source>
</evidence>
<proteinExistence type="predicted"/>
<sequence length="970" mass="110879">MLDRTEPAAQIREFLQVASRLYDSLFAIHDGADGRPRGIDAGALSDISTSLSTFVEGVDADTRAEADYPLNTRTPSLAVACRKVGQDLLIHIERVVAIEASHSPLVDTDGSLLRTSWPLADVEALGQRLQELTRRWTVTLGDSSSTNRLHEEFSSLSIAMPKSKANGNQPPAKNESQTPSASVEGSHATTSQSRRVEAAPNDILVDFVLDGLAYGSMRDREEEVSTAHEKTFRWIFGHKADDLAQNQFSNSFSQWLLTAELGPIYWITGKPGSGKSTLVRYLFENPSTLDHLQGWAGGCPVSMAGFFFWTSGSHEQRSQSGLLRYLLHQLLSAHRYLVPETFPTLWQKLLRMTTKERIKLSLEWEAAELACAFQRFMQAALTDTNICLFIDGLDEFEGDHAMIVNFFKDLVTSEHGHRVKLCLSSRPWPVFETALGHGVPHLRLQDLTYGDMYQYTMDRFSQDLRTQRQFQRHPEKAETIIKETIEKADGVFLWVRLAVDTMLGEFHPRAELLDARASLRELPAELDDLFHELIFKRKNPSELSETGCIFQLVRAREAVSDFIRDESAHSLTIWEVAFTLDTADDGPVLDYEVEEISDEEAEQREAVARQRLHKGFSGLLHVHAKPSRVNMPVRPNESKHDWRRHTEDRVTYIHRTVRDWFVGASNVEKRLIESSPKDFDPHLRLLRSYILRLKRPLEEPERHRRLDEWWPDIALAMTHARYVAKDPSLLLRRLVNELDAVLSWYWIPRPRNSEDHWARHAFGSYEVRMKAPPIEEPFMCLATKFGITAYVCQELESRAFADEGFTRDEFARSAQAEMDEVSQRSTPLLSYAVEFLCSRNKTIYPLSDPSLIQYLLTASFSLGCGPNHRYTDFNTRRPTTPWLTLLRHLRDARRRGWIEYYDIDSTGTKRWSEIVRLFLVHGADANAVIRADQWDPEVSAIGVLEMLEETYGAVEVKSLLKMMQKTVFKA</sequence>
<dbReference type="PANTHER" id="PTHR10039">
    <property type="entry name" value="AMELOGENIN"/>
    <property type="match status" value="1"/>
</dbReference>
<dbReference type="Pfam" id="PF25053">
    <property type="entry name" value="DUF7791"/>
    <property type="match status" value="1"/>
</dbReference>
<comment type="caution">
    <text evidence="5">The sequence shown here is derived from an EMBL/GenBank/DDBJ whole genome shotgun (WGS) entry which is preliminary data.</text>
</comment>
<gene>
    <name evidence="5" type="ORF">NKR23_g9137</name>
</gene>
<feature type="domain" description="DUF7791" evidence="4">
    <location>
        <begin position="548"/>
        <end position="694"/>
    </location>
</feature>
<protein>
    <submittedName>
        <fullName evidence="5">AAA ATPase and NACHT domain protein</fullName>
    </submittedName>
</protein>
<evidence type="ECO:0000313" key="6">
    <source>
        <dbReference type="Proteomes" id="UP001174694"/>
    </source>
</evidence>
<name>A0AA38R6L3_9PEZI</name>
<evidence type="ECO:0000259" key="4">
    <source>
        <dbReference type="Pfam" id="PF25053"/>
    </source>
</evidence>
<keyword evidence="6" id="KW-1185">Reference proteome</keyword>
<accession>A0AA38R6L3</accession>
<reference evidence="5" key="1">
    <citation type="submission" date="2022-07" db="EMBL/GenBank/DDBJ databases">
        <title>Fungi with potential for degradation of polypropylene.</title>
        <authorList>
            <person name="Gostincar C."/>
        </authorList>
    </citation>
    <scope>NUCLEOTIDE SEQUENCE</scope>
    <source>
        <strain evidence="5">EXF-13308</strain>
    </source>
</reference>
<dbReference type="InterPro" id="IPR056693">
    <property type="entry name" value="DUF7791"/>
</dbReference>
<dbReference type="SUPFAM" id="SSF52540">
    <property type="entry name" value="P-loop containing nucleoside triphosphate hydrolases"/>
    <property type="match status" value="1"/>
</dbReference>
<feature type="region of interest" description="Disordered" evidence="2">
    <location>
        <begin position="158"/>
        <end position="195"/>
    </location>
</feature>
<evidence type="ECO:0000259" key="3">
    <source>
        <dbReference type="Pfam" id="PF24883"/>
    </source>
</evidence>
<feature type="compositionally biased region" description="Polar residues" evidence="2">
    <location>
        <begin position="165"/>
        <end position="193"/>
    </location>
</feature>
<dbReference type="EMBL" id="JANBVO010000034">
    <property type="protein sequence ID" value="KAJ9137534.1"/>
    <property type="molecule type" value="Genomic_DNA"/>
</dbReference>
<evidence type="ECO:0000256" key="1">
    <source>
        <dbReference type="ARBA" id="ARBA00022737"/>
    </source>
</evidence>
<dbReference type="InterPro" id="IPR027417">
    <property type="entry name" value="P-loop_NTPase"/>
</dbReference>
<dbReference type="Proteomes" id="UP001174694">
    <property type="component" value="Unassembled WGS sequence"/>
</dbReference>
<keyword evidence="1" id="KW-0677">Repeat</keyword>
<evidence type="ECO:0000313" key="5">
    <source>
        <dbReference type="EMBL" id="KAJ9137534.1"/>
    </source>
</evidence>
<dbReference type="AlphaFoldDB" id="A0AA38R6L3"/>
<dbReference type="PANTHER" id="PTHR10039:SF5">
    <property type="entry name" value="NACHT DOMAIN-CONTAINING PROTEIN"/>
    <property type="match status" value="1"/>
</dbReference>
<organism evidence="5 6">
    <name type="scientific">Pleurostoma richardsiae</name>
    <dbReference type="NCBI Taxonomy" id="41990"/>
    <lineage>
        <taxon>Eukaryota</taxon>
        <taxon>Fungi</taxon>
        <taxon>Dikarya</taxon>
        <taxon>Ascomycota</taxon>
        <taxon>Pezizomycotina</taxon>
        <taxon>Sordariomycetes</taxon>
        <taxon>Sordariomycetidae</taxon>
        <taxon>Calosphaeriales</taxon>
        <taxon>Pleurostomataceae</taxon>
        <taxon>Pleurostoma</taxon>
    </lineage>
</organism>